<dbReference type="PANTHER" id="PTHR30050">
    <property type="entry name" value="CHROMOSOMAL REPLICATION INITIATOR PROTEIN DNAA"/>
    <property type="match status" value="1"/>
</dbReference>
<dbReference type="OrthoDB" id="2052561at2"/>
<dbReference type="InterPro" id="IPR002611">
    <property type="entry name" value="IstB_ATP-bd"/>
</dbReference>
<dbReference type="InterPro" id="IPR003593">
    <property type="entry name" value="AAA+_ATPase"/>
</dbReference>
<organism evidence="2 3">
    <name type="scientific">Lactobacillus kalixensis DSM 16043</name>
    <dbReference type="NCBI Taxonomy" id="1423763"/>
    <lineage>
        <taxon>Bacteria</taxon>
        <taxon>Bacillati</taxon>
        <taxon>Bacillota</taxon>
        <taxon>Bacilli</taxon>
        <taxon>Lactobacillales</taxon>
        <taxon>Lactobacillaceae</taxon>
        <taxon>Lactobacillus</taxon>
    </lineage>
</organism>
<keyword evidence="3" id="KW-1185">Reference proteome</keyword>
<dbReference type="SMART" id="SM00382">
    <property type="entry name" value="AAA"/>
    <property type="match status" value="1"/>
</dbReference>
<protein>
    <submittedName>
        <fullName evidence="2">DNA replication protein</fullName>
    </submittedName>
</protein>
<dbReference type="AlphaFoldDB" id="A0A0R1UCL0"/>
<dbReference type="PATRIC" id="fig|1423763.3.peg.1455"/>
<dbReference type="STRING" id="1423763.FC46_GL001433"/>
<dbReference type="EMBL" id="AZFM01000044">
    <property type="protein sequence ID" value="KRL88680.1"/>
    <property type="molecule type" value="Genomic_DNA"/>
</dbReference>
<dbReference type="PANTHER" id="PTHR30050:SF4">
    <property type="entry name" value="ATP-BINDING PROTEIN RV3427C IN INSERTION SEQUENCE-RELATED"/>
    <property type="match status" value="1"/>
</dbReference>
<comment type="caution">
    <text evidence="2">The sequence shown here is derived from an EMBL/GenBank/DDBJ whole genome shotgun (WGS) entry which is preliminary data.</text>
</comment>
<dbReference type="RefSeq" id="WP_057799921.1">
    <property type="nucleotide sequence ID" value="NZ_AZFM01000044.1"/>
</dbReference>
<dbReference type="Proteomes" id="UP000051036">
    <property type="component" value="Unassembled WGS sequence"/>
</dbReference>
<dbReference type="SUPFAM" id="SSF52540">
    <property type="entry name" value="P-loop containing nucleoside triphosphate hydrolases"/>
    <property type="match status" value="1"/>
</dbReference>
<reference evidence="2 3" key="1">
    <citation type="journal article" date="2015" name="Genome Announc.">
        <title>Expanding the biotechnology potential of lactobacilli through comparative genomics of 213 strains and associated genera.</title>
        <authorList>
            <person name="Sun Z."/>
            <person name="Harris H.M."/>
            <person name="McCann A."/>
            <person name="Guo C."/>
            <person name="Argimon S."/>
            <person name="Zhang W."/>
            <person name="Yang X."/>
            <person name="Jeffery I.B."/>
            <person name="Cooney J.C."/>
            <person name="Kagawa T.F."/>
            <person name="Liu W."/>
            <person name="Song Y."/>
            <person name="Salvetti E."/>
            <person name="Wrobel A."/>
            <person name="Rasinkangas P."/>
            <person name="Parkhill J."/>
            <person name="Rea M.C."/>
            <person name="O'Sullivan O."/>
            <person name="Ritari J."/>
            <person name="Douillard F.P."/>
            <person name="Paul Ross R."/>
            <person name="Yang R."/>
            <person name="Briner A.E."/>
            <person name="Felis G.E."/>
            <person name="de Vos W.M."/>
            <person name="Barrangou R."/>
            <person name="Klaenhammer T.R."/>
            <person name="Caufield P.W."/>
            <person name="Cui Y."/>
            <person name="Zhang H."/>
            <person name="O'Toole P.W."/>
        </authorList>
    </citation>
    <scope>NUCLEOTIDE SEQUENCE [LARGE SCALE GENOMIC DNA]</scope>
    <source>
        <strain evidence="2 3">DSM 16043</strain>
    </source>
</reference>
<sequence length="266" mass="30240">MQLASFPRPVETDDICPIHHVRKVVSPWKKGPKEPFCPVCQQEQNQKELRQAGLKMLDNQKRGFLTDKEHKELVRDKNVFKNSFDNFRQDTPKEREVFQQVRHIAGEYLKYPNKQFNTLLTGTPGGGKTHLAWGMLKAINDNAEPAQKCLFLNFSNALTIIKSGFGKLNPKWTQETVTNLALEADVLVLDDLGTESAMGRSTGPTQWVSDMLYDILEGQKRVIATSNLSLDEIQRIYDPKLVSRLLRGSRGHIVSFDGVEDERLSM</sequence>
<dbReference type="InterPro" id="IPR027417">
    <property type="entry name" value="P-loop_NTPase"/>
</dbReference>
<feature type="domain" description="AAA+ ATPase" evidence="1">
    <location>
        <begin position="114"/>
        <end position="256"/>
    </location>
</feature>
<dbReference type="GO" id="GO:0005524">
    <property type="term" value="F:ATP binding"/>
    <property type="evidence" value="ECO:0007669"/>
    <property type="project" value="InterPro"/>
</dbReference>
<name>A0A0R1UCL0_9LACO</name>
<evidence type="ECO:0000313" key="2">
    <source>
        <dbReference type="EMBL" id="KRL88680.1"/>
    </source>
</evidence>
<evidence type="ECO:0000259" key="1">
    <source>
        <dbReference type="SMART" id="SM00382"/>
    </source>
</evidence>
<dbReference type="GO" id="GO:0006260">
    <property type="term" value="P:DNA replication"/>
    <property type="evidence" value="ECO:0007669"/>
    <property type="project" value="TreeGrafter"/>
</dbReference>
<dbReference type="CDD" id="cd00009">
    <property type="entry name" value="AAA"/>
    <property type="match status" value="1"/>
</dbReference>
<accession>A0A0R1UCL0</accession>
<dbReference type="Pfam" id="PF01695">
    <property type="entry name" value="IstB_IS21"/>
    <property type="match status" value="1"/>
</dbReference>
<evidence type="ECO:0000313" key="3">
    <source>
        <dbReference type="Proteomes" id="UP000051036"/>
    </source>
</evidence>
<dbReference type="Gene3D" id="3.40.50.300">
    <property type="entry name" value="P-loop containing nucleotide triphosphate hydrolases"/>
    <property type="match status" value="1"/>
</dbReference>
<gene>
    <name evidence="2" type="ORF">FC46_GL001433</name>
</gene>
<proteinExistence type="predicted"/>